<name>A0A182TKM0_9DIPT</name>
<dbReference type="VEuPathDB" id="VectorBase:AMEC004026"/>
<evidence type="ECO:0000313" key="3">
    <source>
        <dbReference type="Proteomes" id="UP000075902"/>
    </source>
</evidence>
<evidence type="ECO:0000313" key="2">
    <source>
        <dbReference type="EnsemblMetazoa" id="AMEC004026-PA"/>
    </source>
</evidence>
<organism evidence="2 3">
    <name type="scientific">Anopheles melas</name>
    <dbReference type="NCBI Taxonomy" id="34690"/>
    <lineage>
        <taxon>Eukaryota</taxon>
        <taxon>Metazoa</taxon>
        <taxon>Ecdysozoa</taxon>
        <taxon>Arthropoda</taxon>
        <taxon>Hexapoda</taxon>
        <taxon>Insecta</taxon>
        <taxon>Pterygota</taxon>
        <taxon>Neoptera</taxon>
        <taxon>Endopterygota</taxon>
        <taxon>Diptera</taxon>
        <taxon>Nematocera</taxon>
        <taxon>Culicoidea</taxon>
        <taxon>Culicidae</taxon>
        <taxon>Anophelinae</taxon>
        <taxon>Anopheles</taxon>
    </lineage>
</organism>
<feature type="region of interest" description="Disordered" evidence="1">
    <location>
        <begin position="197"/>
        <end position="246"/>
    </location>
</feature>
<feature type="compositionally biased region" description="Low complexity" evidence="1">
    <location>
        <begin position="205"/>
        <end position="220"/>
    </location>
</feature>
<protein>
    <submittedName>
        <fullName evidence="2">Uncharacterized protein</fullName>
    </submittedName>
</protein>
<feature type="compositionally biased region" description="Low complexity" evidence="1">
    <location>
        <begin position="228"/>
        <end position="246"/>
    </location>
</feature>
<dbReference type="Proteomes" id="UP000075902">
    <property type="component" value="Unassembled WGS sequence"/>
</dbReference>
<proteinExistence type="predicted"/>
<keyword evidence="3" id="KW-1185">Reference proteome</keyword>
<sequence>MAVSTSLVVSIKISVKIFFVYGGGMTTQFGQEAFRSIGVLKNGPSRIQAGSIMRFSSLIVAAPPKPSFVSCRAPSFAVEEEEDVDAAPAWPILISRSIKPGSGRAGFAGWEELKPRRAAGGGAPAAPIIGGRPATASSFGWPIWKRATAAEADSFTSGGCTGGCGGASTRPTPGFSPPARWWCGPLPLLWVGVGPPAADGQPARQPGGPSVVGQPPAEIVGGCGGSGISPSSSRSTSIGASPCSSY</sequence>
<accession>A0A182TKM0</accession>
<reference evidence="3" key="1">
    <citation type="submission" date="2014-01" db="EMBL/GenBank/DDBJ databases">
        <title>The Genome Sequence of Anopheles melas CM1001059_A (V2).</title>
        <authorList>
            <consortium name="The Broad Institute Genomics Platform"/>
            <person name="Neafsey D.E."/>
            <person name="Besansky N."/>
            <person name="Howell P."/>
            <person name="Walton C."/>
            <person name="Young S.K."/>
            <person name="Zeng Q."/>
            <person name="Gargeya S."/>
            <person name="Fitzgerald M."/>
            <person name="Haas B."/>
            <person name="Abouelleil A."/>
            <person name="Allen A.W."/>
            <person name="Alvarado L."/>
            <person name="Arachchi H.M."/>
            <person name="Berlin A.M."/>
            <person name="Chapman S.B."/>
            <person name="Gainer-Dewar J."/>
            <person name="Goldberg J."/>
            <person name="Griggs A."/>
            <person name="Gujja S."/>
            <person name="Hansen M."/>
            <person name="Howarth C."/>
            <person name="Imamovic A."/>
            <person name="Ireland A."/>
            <person name="Larimer J."/>
            <person name="McCowan C."/>
            <person name="Murphy C."/>
            <person name="Pearson M."/>
            <person name="Poon T.W."/>
            <person name="Priest M."/>
            <person name="Roberts A."/>
            <person name="Saif S."/>
            <person name="Shea T."/>
            <person name="Sisk P."/>
            <person name="Sykes S."/>
            <person name="Wortman J."/>
            <person name="Nusbaum C."/>
            <person name="Birren B."/>
        </authorList>
    </citation>
    <scope>NUCLEOTIDE SEQUENCE [LARGE SCALE GENOMIC DNA]</scope>
    <source>
        <strain evidence="3">CM1001059</strain>
    </source>
</reference>
<dbReference type="AlphaFoldDB" id="A0A182TKM0"/>
<evidence type="ECO:0000256" key="1">
    <source>
        <dbReference type="SAM" id="MobiDB-lite"/>
    </source>
</evidence>
<reference evidence="2" key="2">
    <citation type="submission" date="2020-05" db="UniProtKB">
        <authorList>
            <consortium name="EnsemblMetazoa"/>
        </authorList>
    </citation>
    <scope>IDENTIFICATION</scope>
    <source>
        <strain evidence="2">CM1001059</strain>
    </source>
</reference>
<dbReference type="EnsemblMetazoa" id="AMEC004026-RA">
    <property type="protein sequence ID" value="AMEC004026-PA"/>
    <property type="gene ID" value="AMEC004026"/>
</dbReference>